<accession>A0A9D4CKS7</accession>
<reference evidence="1" key="1">
    <citation type="journal article" date="2019" name="bioRxiv">
        <title>The Genome of the Zebra Mussel, Dreissena polymorpha: A Resource for Invasive Species Research.</title>
        <authorList>
            <person name="McCartney M.A."/>
            <person name="Auch B."/>
            <person name="Kono T."/>
            <person name="Mallez S."/>
            <person name="Zhang Y."/>
            <person name="Obille A."/>
            <person name="Becker A."/>
            <person name="Abrahante J.E."/>
            <person name="Garbe J."/>
            <person name="Badalamenti J.P."/>
            <person name="Herman A."/>
            <person name="Mangelson H."/>
            <person name="Liachko I."/>
            <person name="Sullivan S."/>
            <person name="Sone E.D."/>
            <person name="Koren S."/>
            <person name="Silverstein K.A.T."/>
            <person name="Beckman K.B."/>
            <person name="Gohl D.M."/>
        </authorList>
    </citation>
    <scope>NUCLEOTIDE SEQUENCE</scope>
    <source>
        <strain evidence="1">Duluth1</strain>
        <tissue evidence="1">Whole animal</tissue>
    </source>
</reference>
<reference evidence="1" key="2">
    <citation type="submission" date="2020-11" db="EMBL/GenBank/DDBJ databases">
        <authorList>
            <person name="McCartney M.A."/>
            <person name="Auch B."/>
            <person name="Kono T."/>
            <person name="Mallez S."/>
            <person name="Becker A."/>
            <person name="Gohl D.M."/>
            <person name="Silverstein K.A.T."/>
            <person name="Koren S."/>
            <person name="Bechman K.B."/>
            <person name="Herman A."/>
            <person name="Abrahante J.E."/>
            <person name="Garbe J."/>
        </authorList>
    </citation>
    <scope>NUCLEOTIDE SEQUENCE</scope>
    <source>
        <strain evidence="1">Duluth1</strain>
        <tissue evidence="1">Whole animal</tissue>
    </source>
</reference>
<keyword evidence="2" id="KW-1185">Reference proteome</keyword>
<evidence type="ECO:0000313" key="2">
    <source>
        <dbReference type="Proteomes" id="UP000828390"/>
    </source>
</evidence>
<dbReference type="AlphaFoldDB" id="A0A9D4CKS7"/>
<comment type="caution">
    <text evidence="1">The sequence shown here is derived from an EMBL/GenBank/DDBJ whole genome shotgun (WGS) entry which is preliminary data.</text>
</comment>
<sequence length="100" mass="11673">MHESDRTSANHPGTIIGNEKMFDSTDRLSICILIRHYRKDPQQHPEVLWTNDLQNRSRQTAYRRIRSKNLSEARLCTHTFPVSTGNKDINIATYIYNANE</sequence>
<dbReference type="Proteomes" id="UP000828390">
    <property type="component" value="Unassembled WGS sequence"/>
</dbReference>
<dbReference type="EMBL" id="JAIWYP010000012">
    <property type="protein sequence ID" value="KAH3726449.1"/>
    <property type="molecule type" value="Genomic_DNA"/>
</dbReference>
<organism evidence="1 2">
    <name type="scientific">Dreissena polymorpha</name>
    <name type="common">Zebra mussel</name>
    <name type="synonym">Mytilus polymorpha</name>
    <dbReference type="NCBI Taxonomy" id="45954"/>
    <lineage>
        <taxon>Eukaryota</taxon>
        <taxon>Metazoa</taxon>
        <taxon>Spiralia</taxon>
        <taxon>Lophotrochozoa</taxon>
        <taxon>Mollusca</taxon>
        <taxon>Bivalvia</taxon>
        <taxon>Autobranchia</taxon>
        <taxon>Heteroconchia</taxon>
        <taxon>Euheterodonta</taxon>
        <taxon>Imparidentia</taxon>
        <taxon>Neoheterodontei</taxon>
        <taxon>Myida</taxon>
        <taxon>Dreissenoidea</taxon>
        <taxon>Dreissenidae</taxon>
        <taxon>Dreissena</taxon>
    </lineage>
</organism>
<protein>
    <submittedName>
        <fullName evidence="1">Uncharacterized protein</fullName>
    </submittedName>
</protein>
<proteinExistence type="predicted"/>
<gene>
    <name evidence="1" type="ORF">DPMN_052316</name>
</gene>
<name>A0A9D4CKS7_DREPO</name>
<evidence type="ECO:0000313" key="1">
    <source>
        <dbReference type="EMBL" id="KAH3726449.1"/>
    </source>
</evidence>